<proteinExistence type="predicted"/>
<organism evidence="1 2">
    <name type="scientific">Limosa lapponica baueri</name>
    <dbReference type="NCBI Taxonomy" id="1758121"/>
    <lineage>
        <taxon>Eukaryota</taxon>
        <taxon>Metazoa</taxon>
        <taxon>Chordata</taxon>
        <taxon>Craniata</taxon>
        <taxon>Vertebrata</taxon>
        <taxon>Euteleostomi</taxon>
        <taxon>Archelosauria</taxon>
        <taxon>Archosauria</taxon>
        <taxon>Dinosauria</taxon>
        <taxon>Saurischia</taxon>
        <taxon>Theropoda</taxon>
        <taxon>Coelurosauria</taxon>
        <taxon>Aves</taxon>
        <taxon>Neognathae</taxon>
        <taxon>Neoaves</taxon>
        <taxon>Charadriiformes</taxon>
        <taxon>Scolopacidae</taxon>
        <taxon>Limosa</taxon>
    </lineage>
</organism>
<evidence type="ECO:0000313" key="2">
    <source>
        <dbReference type="Proteomes" id="UP000233556"/>
    </source>
</evidence>
<dbReference type="Proteomes" id="UP000233556">
    <property type="component" value="Unassembled WGS sequence"/>
</dbReference>
<dbReference type="EMBL" id="KZ505647">
    <property type="protein sequence ID" value="PKU48785.1"/>
    <property type="molecule type" value="Genomic_DNA"/>
</dbReference>
<sequence>MSLRTHQACRVTSALKEEWRPRHQARDYNVWSKESWRVTEWAVDWSSFTEQRVELVPSRKFRLFYVLPTHYLFDKWHAEGLKCKIFSEETEEYIKTVEEFLTLDFFIIETVTAKDEP</sequence>
<reference evidence="2" key="1">
    <citation type="submission" date="2017-11" db="EMBL/GenBank/DDBJ databases">
        <authorList>
            <person name="Lima N.C."/>
            <person name="Parody-Merino A.M."/>
            <person name="Battley P.F."/>
            <person name="Fidler A.E."/>
            <person name="Prosdocimi F."/>
        </authorList>
    </citation>
    <scope>NUCLEOTIDE SEQUENCE [LARGE SCALE GENOMIC DNA]</scope>
</reference>
<evidence type="ECO:0000313" key="1">
    <source>
        <dbReference type="EMBL" id="PKU48785.1"/>
    </source>
</evidence>
<name>A0A2I0URV1_LIMLA</name>
<accession>A0A2I0URV1</accession>
<gene>
    <name evidence="1" type="ORF">llap_961</name>
</gene>
<keyword evidence="2" id="KW-1185">Reference proteome</keyword>
<protein>
    <submittedName>
        <fullName evidence="1">Uncharacterized protein</fullName>
    </submittedName>
</protein>
<reference evidence="2" key="2">
    <citation type="submission" date="2017-12" db="EMBL/GenBank/DDBJ databases">
        <title>Genome sequence of the Bar-tailed Godwit (Limosa lapponica baueri).</title>
        <authorList>
            <person name="Lima N.C.B."/>
            <person name="Parody-Merino A.M."/>
            <person name="Battley P.F."/>
            <person name="Fidler A.E."/>
            <person name="Prosdocimi F."/>
        </authorList>
    </citation>
    <scope>NUCLEOTIDE SEQUENCE [LARGE SCALE GENOMIC DNA]</scope>
</reference>
<dbReference type="AlphaFoldDB" id="A0A2I0URV1"/>